<comment type="caution">
    <text evidence="3">The sequence shown here is derived from an EMBL/GenBank/DDBJ whole genome shotgun (WGS) entry which is preliminary data.</text>
</comment>
<feature type="domain" description="DUF642" evidence="2">
    <location>
        <begin position="43"/>
        <end position="195"/>
    </location>
</feature>
<reference evidence="3 4" key="1">
    <citation type="journal article" date="2016" name="Arch. Microbiol.">
        <title>Streptomyces zhihengii sp. nov., isolated from rhizospheric soil of Psammosilene tunicoides.</title>
        <authorList>
            <person name="Huang M.J."/>
            <person name="Fei J.J."/>
            <person name="Salam N."/>
            <person name="Kim C.J."/>
            <person name="Hozzein W.N."/>
            <person name="Xiao M."/>
            <person name="Huang H.Q."/>
            <person name="Li W.J."/>
        </authorList>
    </citation>
    <scope>NUCLEOTIDE SEQUENCE [LARGE SCALE GENOMIC DNA]</scope>
    <source>
        <strain evidence="3 4">YIM T102</strain>
    </source>
</reference>
<proteinExistence type="predicted"/>
<protein>
    <submittedName>
        <fullName evidence="3">DUF642 domain-containing protein</fullName>
    </submittedName>
</protein>
<feature type="signal peptide" evidence="1">
    <location>
        <begin position="1"/>
        <end position="27"/>
    </location>
</feature>
<gene>
    <name evidence="3" type="ORF">JE024_34030</name>
</gene>
<sequence length="214" mass="22158">MRHLRMCITALSAAALLLGTTAATASAAPSPATLTTGAWPDGFEEPVVPAPQPFTYMAAGQTFGPWTVGGGSVDLVSDRLWDAAEGDQSVDLSGGAPGSISRTVPTLPLTTYVVTYKLAGNTGGPSPVVKTGDVRVNGALIDDLTFDTTGRGPRDMGWEQRTAYFTTVLHTSATLTFTSTTPGNRGPAVDDVTIRSCLLVLCLHKGPQLSPHSG</sequence>
<evidence type="ECO:0000256" key="1">
    <source>
        <dbReference type="SAM" id="SignalP"/>
    </source>
</evidence>
<evidence type="ECO:0000259" key="2">
    <source>
        <dbReference type="Pfam" id="PF04862"/>
    </source>
</evidence>
<keyword evidence="4" id="KW-1185">Reference proteome</keyword>
<accession>A0ABS2V1A2</accession>
<organism evidence="3 4">
    <name type="scientific">Streptomyces zhihengii</name>
    <dbReference type="NCBI Taxonomy" id="1818004"/>
    <lineage>
        <taxon>Bacteria</taxon>
        <taxon>Bacillati</taxon>
        <taxon>Actinomycetota</taxon>
        <taxon>Actinomycetes</taxon>
        <taxon>Kitasatosporales</taxon>
        <taxon>Streptomycetaceae</taxon>
        <taxon>Streptomyces</taxon>
    </lineage>
</organism>
<dbReference type="InterPro" id="IPR006946">
    <property type="entry name" value="DGR2-like_dom"/>
</dbReference>
<dbReference type="EMBL" id="JAFEJA010000002">
    <property type="protein sequence ID" value="MBM9623616.1"/>
    <property type="molecule type" value="Genomic_DNA"/>
</dbReference>
<dbReference type="Gene3D" id="2.60.120.260">
    <property type="entry name" value="Galactose-binding domain-like"/>
    <property type="match status" value="1"/>
</dbReference>
<name>A0ABS2V1A2_9ACTN</name>
<dbReference type="Proteomes" id="UP000664109">
    <property type="component" value="Unassembled WGS sequence"/>
</dbReference>
<evidence type="ECO:0000313" key="3">
    <source>
        <dbReference type="EMBL" id="MBM9623616.1"/>
    </source>
</evidence>
<keyword evidence="1" id="KW-0732">Signal</keyword>
<dbReference type="Pfam" id="PF04862">
    <property type="entry name" value="DUF642"/>
    <property type="match status" value="1"/>
</dbReference>
<feature type="chain" id="PRO_5046975746" evidence="1">
    <location>
        <begin position="28"/>
        <end position="214"/>
    </location>
</feature>
<evidence type="ECO:0000313" key="4">
    <source>
        <dbReference type="Proteomes" id="UP000664109"/>
    </source>
</evidence>